<dbReference type="InterPro" id="IPR027417">
    <property type="entry name" value="P-loop_NTPase"/>
</dbReference>
<feature type="compositionally biased region" description="Basic and acidic residues" evidence="1">
    <location>
        <begin position="344"/>
        <end position="353"/>
    </location>
</feature>
<dbReference type="Gene3D" id="3.40.50.300">
    <property type="entry name" value="P-loop containing nucleotide triphosphate hydrolases"/>
    <property type="match status" value="1"/>
</dbReference>
<dbReference type="Gene3D" id="3.30.230.10">
    <property type="match status" value="1"/>
</dbReference>
<name>A0A6J7NSL9_9ZZZZ</name>
<dbReference type="Pfam" id="PF13541">
    <property type="entry name" value="ChlI"/>
    <property type="match status" value="1"/>
</dbReference>
<organism evidence="4">
    <name type="scientific">freshwater metagenome</name>
    <dbReference type="NCBI Taxonomy" id="449393"/>
    <lineage>
        <taxon>unclassified sequences</taxon>
        <taxon>metagenomes</taxon>
        <taxon>ecological metagenomes</taxon>
    </lineage>
</organism>
<dbReference type="EMBL" id="CAFABA010000092">
    <property type="protein sequence ID" value="CAB4834290.1"/>
    <property type="molecule type" value="Genomic_DNA"/>
</dbReference>
<evidence type="ECO:0000313" key="3">
    <source>
        <dbReference type="EMBL" id="CAB4834290.1"/>
    </source>
</evidence>
<dbReference type="InterPro" id="IPR045006">
    <property type="entry name" value="CHLI-like"/>
</dbReference>
<dbReference type="EMBL" id="CAFBOS010000072">
    <property type="protein sequence ID" value="CAB4996141.1"/>
    <property type="molecule type" value="Genomic_DNA"/>
</dbReference>
<accession>A0A6J7NSL9</accession>
<dbReference type="SUPFAM" id="SSF54211">
    <property type="entry name" value="Ribosomal protein S5 domain 2-like"/>
    <property type="match status" value="1"/>
</dbReference>
<dbReference type="InterPro" id="IPR014721">
    <property type="entry name" value="Ribsml_uS5_D2-typ_fold_subgr"/>
</dbReference>
<dbReference type="PANTHER" id="PTHR32039:SF7">
    <property type="entry name" value="COMPETENCE PROTEIN COMM"/>
    <property type="match status" value="1"/>
</dbReference>
<evidence type="ECO:0000259" key="2">
    <source>
        <dbReference type="Pfam" id="PF01078"/>
    </source>
</evidence>
<sequence length="353" mass="35915">MLAAVRSATLRGIDGCRVTVEIHVSNGLPSYTVVGLPDASCRESRDRVRAAVLSCDHPWPATRIIVNLAPSGVPKVGAGLDLAIAVGILAAGGVFPAAALEGFAFLGEVGLDGAVRPVLGAVPLVGALGAVTCVVAAENYAHAALVADGDVRGVSHLAQVVAALKGAAPWPDPPVVGRPSGPRTVPPELADVRGNSLARKALEISAAGRHHLLMVGPPGSGKTMLARRLPGLLPELSRADALMATRVHSAAGEPLPSGGLITLPPLRAPHHGLSSVAMVGGGTGTMRPGEISLATGGVTQCLLSVRGRAQSSPPSEFSVMTVGLRRCREARDLPRSRRAGPASGRHEAQPRPS</sequence>
<proteinExistence type="predicted"/>
<reference evidence="4" key="1">
    <citation type="submission" date="2020-05" db="EMBL/GenBank/DDBJ databases">
        <authorList>
            <person name="Chiriac C."/>
            <person name="Salcher M."/>
            <person name="Ghai R."/>
            <person name="Kavagutti S V."/>
        </authorList>
    </citation>
    <scope>NUCLEOTIDE SEQUENCE</scope>
</reference>
<dbReference type="InterPro" id="IPR000523">
    <property type="entry name" value="Mg_chelatse_chII-like_cat_dom"/>
</dbReference>
<dbReference type="InterPro" id="IPR020568">
    <property type="entry name" value="Ribosomal_Su5_D2-typ_SF"/>
</dbReference>
<feature type="region of interest" description="Disordered" evidence="1">
    <location>
        <begin position="329"/>
        <end position="353"/>
    </location>
</feature>
<evidence type="ECO:0000256" key="1">
    <source>
        <dbReference type="SAM" id="MobiDB-lite"/>
    </source>
</evidence>
<protein>
    <submittedName>
        <fullName evidence="4">Unannotated protein</fullName>
    </submittedName>
</protein>
<evidence type="ECO:0000313" key="4">
    <source>
        <dbReference type="EMBL" id="CAB4996141.1"/>
    </source>
</evidence>
<dbReference type="GO" id="GO:0005524">
    <property type="term" value="F:ATP binding"/>
    <property type="evidence" value="ECO:0007669"/>
    <property type="project" value="InterPro"/>
</dbReference>
<dbReference type="AlphaFoldDB" id="A0A6J7NSL9"/>
<gene>
    <name evidence="3" type="ORF">UFOPK3139_02040</name>
    <name evidence="4" type="ORF">UFOPK3967_01341</name>
</gene>
<dbReference type="SUPFAM" id="SSF52540">
    <property type="entry name" value="P-loop containing nucleoside triphosphate hydrolases"/>
    <property type="match status" value="1"/>
</dbReference>
<feature type="domain" description="Magnesium chelatase ChlI-like catalytic" evidence="2">
    <location>
        <begin position="189"/>
        <end position="298"/>
    </location>
</feature>
<dbReference type="PANTHER" id="PTHR32039">
    <property type="entry name" value="MAGNESIUM-CHELATASE SUBUNIT CHLI"/>
    <property type="match status" value="1"/>
</dbReference>
<dbReference type="Pfam" id="PF01078">
    <property type="entry name" value="Mg_chelatase"/>
    <property type="match status" value="1"/>
</dbReference>